<sequence length="170" mass="18077">DQPLGAPPACPGEVAHSRDVGLRAPCLRSQLAPKPPGALLLRVGLALPSLVSLLPAERCPHTRAAHCQPRRLQSLPSEPSPAHANARISQCLPTGTALWKAARPFPRRPECPEPPRGCSERLRGWLQAGTPPAVTAPLPNLTLLSPPRPSASSILTSLRPKGSPCWLLTR</sequence>
<proteinExistence type="predicted"/>
<protein>
    <submittedName>
        <fullName evidence="1">Uncharacterized protein</fullName>
    </submittedName>
</protein>
<keyword evidence="2" id="KW-1185">Reference proteome</keyword>
<name>A0A493T959_ANAPP</name>
<evidence type="ECO:0000313" key="1">
    <source>
        <dbReference type="Ensembl" id="ENSAPLP00000022439.1"/>
    </source>
</evidence>
<dbReference type="Proteomes" id="UP000016666">
    <property type="component" value="Chromosome 20"/>
</dbReference>
<reference evidence="1" key="3">
    <citation type="submission" date="2025-09" db="UniProtKB">
        <authorList>
            <consortium name="Ensembl"/>
        </authorList>
    </citation>
    <scope>IDENTIFICATION</scope>
</reference>
<evidence type="ECO:0000313" key="2">
    <source>
        <dbReference type="Proteomes" id="UP000016666"/>
    </source>
</evidence>
<reference evidence="1" key="2">
    <citation type="submission" date="2025-08" db="UniProtKB">
        <authorList>
            <consortium name="Ensembl"/>
        </authorList>
    </citation>
    <scope>IDENTIFICATION</scope>
</reference>
<reference evidence="1 2" key="1">
    <citation type="submission" date="2017-10" db="EMBL/GenBank/DDBJ databases">
        <title>A new Pekin duck reference genome.</title>
        <authorList>
            <person name="Hou Z.-C."/>
            <person name="Zhou Z.-K."/>
            <person name="Zhu F."/>
            <person name="Hou S.-S."/>
        </authorList>
    </citation>
    <scope>NUCLEOTIDE SEQUENCE [LARGE SCALE GENOMIC DNA]</scope>
</reference>
<dbReference type="AlphaFoldDB" id="A0A493T959"/>
<dbReference type="Ensembl" id="ENSAPLT00000031699.1">
    <property type="protein sequence ID" value="ENSAPLP00000022439.1"/>
    <property type="gene ID" value="ENSAPLG00000027707.1"/>
</dbReference>
<organism evidence="1 2">
    <name type="scientific">Anas platyrhynchos platyrhynchos</name>
    <name type="common">Northern mallard</name>
    <dbReference type="NCBI Taxonomy" id="8840"/>
    <lineage>
        <taxon>Eukaryota</taxon>
        <taxon>Metazoa</taxon>
        <taxon>Chordata</taxon>
        <taxon>Craniata</taxon>
        <taxon>Vertebrata</taxon>
        <taxon>Euteleostomi</taxon>
        <taxon>Archelosauria</taxon>
        <taxon>Archosauria</taxon>
        <taxon>Dinosauria</taxon>
        <taxon>Saurischia</taxon>
        <taxon>Theropoda</taxon>
        <taxon>Coelurosauria</taxon>
        <taxon>Aves</taxon>
        <taxon>Neognathae</taxon>
        <taxon>Galloanserae</taxon>
        <taxon>Anseriformes</taxon>
        <taxon>Anatidae</taxon>
        <taxon>Anatinae</taxon>
        <taxon>Anas</taxon>
    </lineage>
</organism>
<accession>A0A493T959</accession>